<evidence type="ECO:0000256" key="1">
    <source>
        <dbReference type="PROSITE-ProRule" id="PRU00047"/>
    </source>
</evidence>
<dbReference type="AlphaFoldDB" id="A0A9W3AZ48"/>
<keyword evidence="1" id="KW-0479">Metal-binding</keyword>
<accession>A0A9W3AZ48</accession>
<evidence type="ECO:0000313" key="4">
    <source>
        <dbReference type="Proteomes" id="UP001165740"/>
    </source>
</evidence>
<dbReference type="GeneID" id="129927427"/>
<name>A0A9W3AZ48_BIOGL</name>
<evidence type="ECO:0000259" key="3">
    <source>
        <dbReference type="PROSITE" id="PS50158"/>
    </source>
</evidence>
<keyword evidence="1" id="KW-0863">Zinc-finger</keyword>
<organism evidence="4 5">
    <name type="scientific">Biomphalaria glabrata</name>
    <name type="common">Bloodfluke planorb</name>
    <name type="synonym">Freshwater snail</name>
    <dbReference type="NCBI Taxonomy" id="6526"/>
    <lineage>
        <taxon>Eukaryota</taxon>
        <taxon>Metazoa</taxon>
        <taxon>Spiralia</taxon>
        <taxon>Lophotrochozoa</taxon>
        <taxon>Mollusca</taxon>
        <taxon>Gastropoda</taxon>
        <taxon>Heterobranchia</taxon>
        <taxon>Euthyneura</taxon>
        <taxon>Panpulmonata</taxon>
        <taxon>Hygrophila</taxon>
        <taxon>Lymnaeoidea</taxon>
        <taxon>Planorbidae</taxon>
        <taxon>Biomphalaria</taxon>
    </lineage>
</organism>
<gene>
    <name evidence="5" type="primary">LOC129927427</name>
</gene>
<dbReference type="SUPFAM" id="SSF47353">
    <property type="entry name" value="Retrovirus capsid dimerization domain-like"/>
    <property type="match status" value="1"/>
</dbReference>
<dbReference type="GO" id="GO:0008270">
    <property type="term" value="F:zinc ion binding"/>
    <property type="evidence" value="ECO:0007669"/>
    <property type="project" value="UniProtKB-KW"/>
</dbReference>
<dbReference type="Pfam" id="PF00098">
    <property type="entry name" value="zf-CCHC"/>
    <property type="match status" value="1"/>
</dbReference>
<keyword evidence="4" id="KW-1185">Reference proteome</keyword>
<dbReference type="Proteomes" id="UP001165740">
    <property type="component" value="Chromosome 7"/>
</dbReference>
<dbReference type="PANTHER" id="PTHR46888:SF1">
    <property type="entry name" value="RIBONUCLEASE H"/>
    <property type="match status" value="1"/>
</dbReference>
<reference evidence="5" key="1">
    <citation type="submission" date="2025-08" db="UniProtKB">
        <authorList>
            <consortium name="RefSeq"/>
        </authorList>
    </citation>
    <scope>IDENTIFICATION</scope>
</reference>
<dbReference type="GO" id="GO:0003676">
    <property type="term" value="F:nucleic acid binding"/>
    <property type="evidence" value="ECO:0007669"/>
    <property type="project" value="InterPro"/>
</dbReference>
<proteinExistence type="predicted"/>
<feature type="domain" description="CCHC-type" evidence="3">
    <location>
        <begin position="334"/>
        <end position="349"/>
    </location>
</feature>
<sequence length="388" mass="45056">METRLTITAQFISDGRSLGYEGERLERYVAEQKEDYEKAKKEEFEREKARFEREERLKAEAKAEEKARFEREKEQFEREDKAKREEHERWKERDAREELKRKEEMELERMKEKSAAAAAGTATQAEVRPRNVLDKLDKSFQGTKEDDDLMAYLTHFEAVATRCKIDRKEWPLLLSYKLTTFQRNCMLRDSLFLNENYEEVRAVLLRHADINAETCRKRFHRVKPRQNDFRGFVTELRNALGNWLKMAEVGKTVEEVKELLVKDRILENVSGDVYKQLIISKKGTVDDMIDVIEGFKVASGGVSLAKEDSVYVAAACDEPGMNTNPVAERNVVICFNCNRSGHKSAECPQRSSMINSVPDVDDRPRRSSATFSNQQGPSRNVSTGRYQR</sequence>
<evidence type="ECO:0000256" key="2">
    <source>
        <dbReference type="SAM" id="MobiDB-lite"/>
    </source>
</evidence>
<protein>
    <submittedName>
        <fullName evidence="5">Uncharacterized protein LOC129927427</fullName>
    </submittedName>
</protein>
<dbReference type="Gene3D" id="4.10.60.10">
    <property type="entry name" value="Zinc finger, CCHC-type"/>
    <property type="match status" value="1"/>
</dbReference>
<feature type="compositionally biased region" description="Polar residues" evidence="2">
    <location>
        <begin position="367"/>
        <end position="388"/>
    </location>
</feature>
<feature type="region of interest" description="Disordered" evidence="2">
    <location>
        <begin position="342"/>
        <end position="388"/>
    </location>
</feature>
<dbReference type="SMART" id="SM00343">
    <property type="entry name" value="ZnF_C2HC"/>
    <property type="match status" value="1"/>
</dbReference>
<evidence type="ECO:0000313" key="5">
    <source>
        <dbReference type="RefSeq" id="XP_055892501.1"/>
    </source>
</evidence>
<feature type="region of interest" description="Disordered" evidence="2">
    <location>
        <begin position="53"/>
        <end position="97"/>
    </location>
</feature>
<dbReference type="PANTHER" id="PTHR46888">
    <property type="entry name" value="ZINC KNUCKLE DOMAINCONTAINING PROTEIN-RELATED"/>
    <property type="match status" value="1"/>
</dbReference>
<dbReference type="InterPro" id="IPR036875">
    <property type="entry name" value="Znf_CCHC_sf"/>
</dbReference>
<dbReference type="PROSITE" id="PS50158">
    <property type="entry name" value="ZF_CCHC"/>
    <property type="match status" value="1"/>
</dbReference>
<dbReference type="SUPFAM" id="SSF57756">
    <property type="entry name" value="Retrovirus zinc finger-like domains"/>
    <property type="match status" value="1"/>
</dbReference>
<dbReference type="InterPro" id="IPR001878">
    <property type="entry name" value="Znf_CCHC"/>
</dbReference>
<keyword evidence="1" id="KW-0862">Zinc</keyword>
<dbReference type="RefSeq" id="XP_055892501.1">
    <property type="nucleotide sequence ID" value="XM_056036526.1"/>
</dbReference>